<dbReference type="Proteomes" id="UP001165289">
    <property type="component" value="Unassembled WGS sequence"/>
</dbReference>
<dbReference type="EMBL" id="JAKMXF010000110">
    <property type="protein sequence ID" value="KAI6658026.1"/>
    <property type="molecule type" value="Genomic_DNA"/>
</dbReference>
<gene>
    <name evidence="1" type="ORF">LOD99_15740</name>
</gene>
<protein>
    <submittedName>
        <fullName evidence="1">Uncharacterized protein</fullName>
    </submittedName>
</protein>
<proteinExistence type="predicted"/>
<evidence type="ECO:0000313" key="1">
    <source>
        <dbReference type="EMBL" id="KAI6658026.1"/>
    </source>
</evidence>
<organism evidence="1 2">
    <name type="scientific">Oopsacas minuta</name>
    <dbReference type="NCBI Taxonomy" id="111878"/>
    <lineage>
        <taxon>Eukaryota</taxon>
        <taxon>Metazoa</taxon>
        <taxon>Porifera</taxon>
        <taxon>Hexactinellida</taxon>
        <taxon>Hexasterophora</taxon>
        <taxon>Lyssacinosida</taxon>
        <taxon>Leucopsacidae</taxon>
        <taxon>Oopsacas</taxon>
    </lineage>
</organism>
<name>A0AAV7K9H9_9METZ</name>
<evidence type="ECO:0000313" key="2">
    <source>
        <dbReference type="Proteomes" id="UP001165289"/>
    </source>
</evidence>
<dbReference type="Pfam" id="PF25985">
    <property type="entry name" value="Ubiquitin_USP47_N"/>
    <property type="match status" value="1"/>
</dbReference>
<accession>A0AAV7K9H9</accession>
<keyword evidence="2" id="KW-1185">Reference proteome</keyword>
<comment type="caution">
    <text evidence="1">The sequence shown here is derived from an EMBL/GenBank/DDBJ whole genome shotgun (WGS) entry which is preliminary data.</text>
</comment>
<sequence length="137" mass="15771">MSDVNITANTEDIAGSSSYPIVPHADTTEIDTATIQVIVKDETDLKNQQRQIINLSVSYTVFDLHCLIGQKVRYKLGTFTLVWDKQWNLVETNTVFQITRISIHTNQFPTIDIQLVLLQLMRTNFDLPFVFVLTRFH</sequence>
<dbReference type="AlphaFoldDB" id="A0AAV7K9H9"/>
<reference evidence="1 2" key="1">
    <citation type="journal article" date="2023" name="BMC Biol.">
        <title>The compact genome of the sponge Oopsacas minuta (Hexactinellida) is lacking key metazoan core genes.</title>
        <authorList>
            <person name="Santini S."/>
            <person name="Schenkelaars Q."/>
            <person name="Jourda C."/>
            <person name="Duchesne M."/>
            <person name="Belahbib H."/>
            <person name="Rocher C."/>
            <person name="Selva M."/>
            <person name="Riesgo A."/>
            <person name="Vervoort M."/>
            <person name="Leys S.P."/>
            <person name="Kodjabachian L."/>
            <person name="Le Bivic A."/>
            <person name="Borchiellini C."/>
            <person name="Claverie J.M."/>
            <person name="Renard E."/>
        </authorList>
    </citation>
    <scope>NUCLEOTIDE SEQUENCE [LARGE SCALE GENOMIC DNA]</scope>
    <source>
        <strain evidence="1">SPO-2</strain>
    </source>
</reference>